<sequence length="132" mass="14136">MATISGASLLLGNAAASAGCDTPRAQTIRWPILSRHHPWKRSSRCGAGGRMTVKPVAAAPDKLSEKVAESVKQAEEVCAGDPKSGECVAAWDEVEELSAAASHARDKKKVSDPLEAYCKDHPETEECRTYED</sequence>
<feature type="disulfide bond" evidence="1">
    <location>
        <begin position="78"/>
        <end position="87"/>
    </location>
</feature>
<comment type="caution">
    <text evidence="4">The sequence shown here is derived from an EMBL/GenBank/DDBJ whole genome shotgun (WGS) entry which is preliminary data.</text>
</comment>
<evidence type="ECO:0000256" key="2">
    <source>
        <dbReference type="SAM" id="SignalP"/>
    </source>
</evidence>
<feature type="chain" id="PRO_5041965377" description="CP12 domain-containing protein" evidence="2">
    <location>
        <begin position="19"/>
        <end position="132"/>
    </location>
</feature>
<protein>
    <recommendedName>
        <fullName evidence="3">CP12 domain-containing protein</fullName>
    </recommendedName>
</protein>
<evidence type="ECO:0000313" key="5">
    <source>
        <dbReference type="Proteomes" id="UP001279734"/>
    </source>
</evidence>
<accession>A0AAD3Y396</accession>
<dbReference type="PANTHER" id="PTHR33921:SF15">
    <property type="entry name" value="CALVIN CYCLE PROTEIN CP12-2, CHLOROPLASTIC"/>
    <property type="match status" value="1"/>
</dbReference>
<feature type="signal peptide" evidence="2">
    <location>
        <begin position="1"/>
        <end position="18"/>
    </location>
</feature>
<feature type="disulfide bond" evidence="1">
    <location>
        <begin position="118"/>
        <end position="127"/>
    </location>
</feature>
<dbReference type="InterPro" id="IPR003823">
    <property type="entry name" value="CP12_dom"/>
</dbReference>
<proteinExistence type="predicted"/>
<dbReference type="Pfam" id="PF02672">
    <property type="entry name" value="CP12"/>
    <property type="match status" value="1"/>
</dbReference>
<feature type="domain" description="CP12" evidence="3">
    <location>
        <begin position="63"/>
        <end position="132"/>
    </location>
</feature>
<keyword evidence="5" id="KW-1185">Reference proteome</keyword>
<dbReference type="InterPro" id="IPR039314">
    <property type="entry name" value="CP12-like"/>
</dbReference>
<dbReference type="SMART" id="SM01093">
    <property type="entry name" value="CP12"/>
    <property type="match status" value="1"/>
</dbReference>
<evidence type="ECO:0000259" key="3">
    <source>
        <dbReference type="SMART" id="SM01093"/>
    </source>
</evidence>
<dbReference type="PANTHER" id="PTHR33921">
    <property type="entry name" value="CALVIN CYCLE PROTEIN CP12-2, CHLOROPLASTIC"/>
    <property type="match status" value="1"/>
</dbReference>
<dbReference type="GO" id="GO:0080153">
    <property type="term" value="P:negative regulation of reductive pentose-phosphate cycle"/>
    <property type="evidence" value="ECO:0007669"/>
    <property type="project" value="TreeGrafter"/>
</dbReference>
<name>A0AAD3Y396_NEPGR</name>
<dbReference type="EMBL" id="BSYO01000030">
    <property type="protein sequence ID" value="GMH25754.1"/>
    <property type="molecule type" value="Genomic_DNA"/>
</dbReference>
<evidence type="ECO:0000256" key="1">
    <source>
        <dbReference type="PIRSR" id="PIRSR639314-50"/>
    </source>
</evidence>
<evidence type="ECO:0000313" key="4">
    <source>
        <dbReference type="EMBL" id="GMH25754.1"/>
    </source>
</evidence>
<organism evidence="4 5">
    <name type="scientific">Nepenthes gracilis</name>
    <name type="common">Slender pitcher plant</name>
    <dbReference type="NCBI Taxonomy" id="150966"/>
    <lineage>
        <taxon>Eukaryota</taxon>
        <taxon>Viridiplantae</taxon>
        <taxon>Streptophyta</taxon>
        <taxon>Embryophyta</taxon>
        <taxon>Tracheophyta</taxon>
        <taxon>Spermatophyta</taxon>
        <taxon>Magnoliopsida</taxon>
        <taxon>eudicotyledons</taxon>
        <taxon>Gunneridae</taxon>
        <taxon>Pentapetalae</taxon>
        <taxon>Caryophyllales</taxon>
        <taxon>Nepenthaceae</taxon>
        <taxon>Nepenthes</taxon>
    </lineage>
</organism>
<reference evidence="4" key="1">
    <citation type="submission" date="2023-05" db="EMBL/GenBank/DDBJ databases">
        <title>Nepenthes gracilis genome sequencing.</title>
        <authorList>
            <person name="Fukushima K."/>
        </authorList>
    </citation>
    <scope>NUCLEOTIDE SEQUENCE</scope>
    <source>
        <strain evidence="4">SING2019-196</strain>
    </source>
</reference>
<dbReference type="AlphaFoldDB" id="A0AAD3Y396"/>
<dbReference type="GO" id="GO:0009507">
    <property type="term" value="C:chloroplast"/>
    <property type="evidence" value="ECO:0007669"/>
    <property type="project" value="TreeGrafter"/>
</dbReference>
<keyword evidence="1" id="KW-1015">Disulfide bond</keyword>
<dbReference type="Proteomes" id="UP001279734">
    <property type="component" value="Unassembled WGS sequence"/>
</dbReference>
<keyword evidence="2" id="KW-0732">Signal</keyword>
<gene>
    <name evidence="4" type="ORF">Nepgr_027597</name>
</gene>